<dbReference type="RefSeq" id="WP_269876269.1">
    <property type="nucleotide sequence ID" value="NZ_JAPZVM010000001.1"/>
</dbReference>
<dbReference type="Proteomes" id="UP001141933">
    <property type="component" value="Unassembled WGS sequence"/>
</dbReference>
<evidence type="ECO:0000313" key="6">
    <source>
        <dbReference type="Proteomes" id="UP001141933"/>
    </source>
</evidence>
<comment type="similarity">
    <text evidence="3">Belongs to the flavoredoxin family.</text>
</comment>
<keyword evidence="6" id="KW-1185">Reference proteome</keyword>
<organism evidence="5 6">
    <name type="scientific">Phocaeicola acetigenes</name>
    <dbReference type="NCBI Taxonomy" id="3016083"/>
    <lineage>
        <taxon>Bacteria</taxon>
        <taxon>Pseudomonadati</taxon>
        <taxon>Bacteroidota</taxon>
        <taxon>Bacteroidia</taxon>
        <taxon>Bacteroidales</taxon>
        <taxon>Bacteroidaceae</taxon>
        <taxon>Phocaeicola</taxon>
    </lineage>
</organism>
<dbReference type="SMART" id="SM00903">
    <property type="entry name" value="Flavin_Reduct"/>
    <property type="match status" value="1"/>
</dbReference>
<reference evidence="5" key="1">
    <citation type="submission" date="2022-12" db="EMBL/GenBank/DDBJ databases">
        <title>Phocaeicola acetigenes sp. nov., isolated feces from a healthy human.</title>
        <authorList>
            <person name="Do H."/>
            <person name="Ha Y.B."/>
            <person name="Kim J.-S."/>
            <person name="Suh M.K."/>
            <person name="Kim H.S."/>
            <person name="Lee J.-S."/>
        </authorList>
    </citation>
    <scope>NUCLEOTIDE SEQUENCE</scope>
    <source>
        <strain evidence="5">KGMB11183</strain>
    </source>
</reference>
<evidence type="ECO:0000256" key="3">
    <source>
        <dbReference type="ARBA" id="ARBA00038054"/>
    </source>
</evidence>
<dbReference type="InterPro" id="IPR012349">
    <property type="entry name" value="Split_barrel_FMN-bd"/>
</dbReference>
<protein>
    <submittedName>
        <fullName evidence="5">Flavin reductase family protein</fullName>
    </submittedName>
</protein>
<evidence type="ECO:0000313" key="5">
    <source>
        <dbReference type="EMBL" id="MCZ8371191.1"/>
    </source>
</evidence>
<accession>A0ABT4PDQ8</accession>
<keyword evidence="2" id="KW-0285">Flavoprotein</keyword>
<dbReference type="PANTHER" id="PTHR43567:SF1">
    <property type="entry name" value="FLAVOREDOXIN"/>
    <property type="match status" value="1"/>
</dbReference>
<dbReference type="PANTHER" id="PTHR43567">
    <property type="entry name" value="FLAVOREDOXIN-RELATED-RELATED"/>
    <property type="match status" value="1"/>
</dbReference>
<feature type="domain" description="Flavin reductase like" evidence="4">
    <location>
        <begin position="11"/>
        <end position="154"/>
    </location>
</feature>
<evidence type="ECO:0000256" key="2">
    <source>
        <dbReference type="ARBA" id="ARBA00022630"/>
    </source>
</evidence>
<dbReference type="SUPFAM" id="SSF50475">
    <property type="entry name" value="FMN-binding split barrel"/>
    <property type="match status" value="1"/>
</dbReference>
<dbReference type="Gene3D" id="2.30.110.10">
    <property type="entry name" value="Electron Transport, Fmn-binding Protein, Chain A"/>
    <property type="match status" value="1"/>
</dbReference>
<evidence type="ECO:0000259" key="4">
    <source>
        <dbReference type="SMART" id="SM00903"/>
    </source>
</evidence>
<comment type="cofactor">
    <cofactor evidence="1">
        <name>FMN</name>
        <dbReference type="ChEBI" id="CHEBI:58210"/>
    </cofactor>
</comment>
<dbReference type="Pfam" id="PF01613">
    <property type="entry name" value="Flavin_Reduct"/>
    <property type="match status" value="1"/>
</dbReference>
<gene>
    <name evidence="5" type="ORF">O6P32_00495</name>
</gene>
<proteinExistence type="inferred from homology"/>
<dbReference type="InterPro" id="IPR002563">
    <property type="entry name" value="Flavin_Rdtase-like_dom"/>
</dbReference>
<dbReference type="EMBL" id="JAPZVM010000001">
    <property type="protein sequence ID" value="MCZ8371191.1"/>
    <property type="molecule type" value="Genomic_DNA"/>
</dbReference>
<dbReference type="InterPro" id="IPR052174">
    <property type="entry name" value="Flavoredoxin"/>
</dbReference>
<evidence type="ECO:0000256" key="1">
    <source>
        <dbReference type="ARBA" id="ARBA00001917"/>
    </source>
</evidence>
<name>A0ABT4PDQ8_9BACT</name>
<comment type="caution">
    <text evidence="5">The sequence shown here is derived from an EMBL/GenBank/DDBJ whole genome shotgun (WGS) entry which is preliminary data.</text>
</comment>
<sequence length="186" mass="20471">MRKNFGTKTWLYPMPVFIVAAYDAEGKPNAMNAAWGGIYTDNMVGICLAEEHKTTQNILSTKAFTVSMGTVEQHVACDYVGIVSGNDEPDKLAKAGFHVVKSEFVHAPVIEELPMTLECELVSYDAETCYLVGRIVNISADEHILGEDGKIDVAKLNPILYDPIRHDYRAMGEKVGKAFSDGRALK</sequence>